<accession>A0ABV9HXI3</accession>
<evidence type="ECO:0008006" key="3">
    <source>
        <dbReference type="Google" id="ProtNLM"/>
    </source>
</evidence>
<evidence type="ECO:0000313" key="1">
    <source>
        <dbReference type="EMBL" id="MFC4634897.1"/>
    </source>
</evidence>
<comment type="caution">
    <text evidence="1">The sequence shown here is derived from an EMBL/GenBank/DDBJ whole genome shotgun (WGS) entry which is preliminary data.</text>
</comment>
<gene>
    <name evidence="1" type="ORF">ACFO3O_13335</name>
</gene>
<evidence type="ECO:0000313" key="2">
    <source>
        <dbReference type="Proteomes" id="UP001596043"/>
    </source>
</evidence>
<keyword evidence="2" id="KW-1185">Reference proteome</keyword>
<sequence>MKNLLKIGRSLNNAELKKITAGFGETFTRPGDEGCSAYECPSGMACNLWGECIPNGGGGGGDICPENVGMQC</sequence>
<reference evidence="2" key="1">
    <citation type="journal article" date="2019" name="Int. J. Syst. Evol. Microbiol.">
        <title>The Global Catalogue of Microorganisms (GCM) 10K type strain sequencing project: providing services to taxonomists for standard genome sequencing and annotation.</title>
        <authorList>
            <consortium name="The Broad Institute Genomics Platform"/>
            <consortium name="The Broad Institute Genome Sequencing Center for Infectious Disease"/>
            <person name="Wu L."/>
            <person name="Ma J."/>
        </authorList>
    </citation>
    <scope>NUCLEOTIDE SEQUENCE [LARGE SCALE GENOMIC DNA]</scope>
    <source>
        <strain evidence="2">YJ-61-S</strain>
    </source>
</reference>
<dbReference type="EMBL" id="JBHSFV010000008">
    <property type="protein sequence ID" value="MFC4634897.1"/>
    <property type="molecule type" value="Genomic_DNA"/>
</dbReference>
<dbReference type="RefSeq" id="WP_379979607.1">
    <property type="nucleotide sequence ID" value="NZ_JBHSFV010000008.1"/>
</dbReference>
<protein>
    <recommendedName>
        <fullName evidence="3">Bacteriocin</fullName>
    </recommendedName>
</protein>
<name>A0ABV9HXI3_9FLAO</name>
<organism evidence="1 2">
    <name type="scientific">Dokdonia ponticola</name>
    <dbReference type="NCBI Taxonomy" id="2041041"/>
    <lineage>
        <taxon>Bacteria</taxon>
        <taxon>Pseudomonadati</taxon>
        <taxon>Bacteroidota</taxon>
        <taxon>Flavobacteriia</taxon>
        <taxon>Flavobacteriales</taxon>
        <taxon>Flavobacteriaceae</taxon>
        <taxon>Dokdonia</taxon>
    </lineage>
</organism>
<proteinExistence type="predicted"/>
<dbReference type="Proteomes" id="UP001596043">
    <property type="component" value="Unassembled WGS sequence"/>
</dbReference>